<feature type="compositionally biased region" description="Basic and acidic residues" evidence="7">
    <location>
        <begin position="474"/>
        <end position="485"/>
    </location>
</feature>
<accession>A0ABY7DJ20</accession>
<dbReference type="InterPro" id="IPR029035">
    <property type="entry name" value="DHS-like_NAD/FAD-binding_dom"/>
</dbReference>
<dbReference type="PANTHER" id="PTHR11085">
    <property type="entry name" value="NAD-DEPENDENT PROTEIN DEACYLASE SIRTUIN-5, MITOCHONDRIAL-RELATED"/>
    <property type="match status" value="1"/>
</dbReference>
<evidence type="ECO:0000256" key="6">
    <source>
        <dbReference type="PROSITE-ProRule" id="PRU00236"/>
    </source>
</evidence>
<dbReference type="Gene3D" id="3.30.1600.10">
    <property type="entry name" value="SIR2/SIRT2 'Small Domain"/>
    <property type="match status" value="1"/>
</dbReference>
<evidence type="ECO:0000313" key="10">
    <source>
        <dbReference type="Proteomes" id="UP001164746"/>
    </source>
</evidence>
<protein>
    <submittedName>
        <fullName evidence="9">SIR1-like protein</fullName>
    </submittedName>
</protein>
<dbReference type="InterPro" id="IPR003000">
    <property type="entry name" value="Sirtuin"/>
</dbReference>
<dbReference type="SUPFAM" id="SSF52467">
    <property type="entry name" value="DHS-like NAD/FAD-binding domain"/>
    <property type="match status" value="1"/>
</dbReference>
<feature type="compositionally biased region" description="Polar residues" evidence="7">
    <location>
        <begin position="452"/>
        <end position="472"/>
    </location>
</feature>
<reference evidence="9" key="1">
    <citation type="submission" date="2022-11" db="EMBL/GenBank/DDBJ databases">
        <title>Centuries of genome instability and evolution in soft-shell clam transmissible cancer (bioRxiv).</title>
        <authorList>
            <person name="Hart S.F.M."/>
            <person name="Yonemitsu M.A."/>
            <person name="Giersch R.M."/>
            <person name="Beal B.F."/>
            <person name="Arriagada G."/>
            <person name="Davis B.W."/>
            <person name="Ostrander E.A."/>
            <person name="Goff S.P."/>
            <person name="Metzger M.J."/>
        </authorList>
    </citation>
    <scope>NUCLEOTIDE SEQUENCE</scope>
    <source>
        <strain evidence="9">MELC-2E11</strain>
        <tissue evidence="9">Siphon/mantle</tissue>
    </source>
</reference>
<dbReference type="PROSITE" id="PS50305">
    <property type="entry name" value="SIRTUIN"/>
    <property type="match status" value="1"/>
</dbReference>
<keyword evidence="5" id="KW-0520">NAD</keyword>
<proteinExistence type="predicted"/>
<evidence type="ECO:0000256" key="7">
    <source>
        <dbReference type="SAM" id="MobiDB-lite"/>
    </source>
</evidence>
<evidence type="ECO:0000256" key="5">
    <source>
        <dbReference type="ARBA" id="ARBA00023027"/>
    </source>
</evidence>
<keyword evidence="4 6" id="KW-0862">Zinc</keyword>
<feature type="binding site" evidence="6">
    <location>
        <position position="297"/>
    </location>
    <ligand>
        <name>Zn(2+)</name>
        <dbReference type="ChEBI" id="CHEBI:29105"/>
    </ligand>
</feature>
<feature type="compositionally biased region" description="Acidic residues" evidence="7">
    <location>
        <begin position="690"/>
        <end position="702"/>
    </location>
</feature>
<feature type="binding site" evidence="6">
    <location>
        <position position="273"/>
    </location>
    <ligand>
        <name>Zn(2+)</name>
        <dbReference type="ChEBI" id="CHEBI:29105"/>
    </ligand>
</feature>
<dbReference type="InterPro" id="IPR026590">
    <property type="entry name" value="Ssirtuin_cat_dom"/>
</dbReference>
<evidence type="ECO:0000256" key="3">
    <source>
        <dbReference type="ARBA" id="ARBA00022723"/>
    </source>
</evidence>
<dbReference type="CDD" id="cd01408">
    <property type="entry name" value="SIRT1"/>
    <property type="match status" value="1"/>
</dbReference>
<dbReference type="PANTHER" id="PTHR11085:SF9">
    <property type="entry name" value="NAD-DEPENDENT PROTEIN DEACETYLASE SIRTUIN-1"/>
    <property type="match status" value="1"/>
</dbReference>
<dbReference type="Gene3D" id="3.40.50.1220">
    <property type="entry name" value="TPP-binding domain"/>
    <property type="match status" value="1"/>
</dbReference>
<feature type="binding site" evidence="6">
    <location>
        <position position="276"/>
    </location>
    <ligand>
        <name>Zn(2+)</name>
        <dbReference type="ChEBI" id="CHEBI:29105"/>
    </ligand>
</feature>
<feature type="region of interest" description="Disordered" evidence="7">
    <location>
        <begin position="648"/>
        <end position="768"/>
    </location>
</feature>
<feature type="binding site" evidence="6">
    <location>
        <position position="300"/>
    </location>
    <ligand>
        <name>Zn(2+)</name>
        <dbReference type="ChEBI" id="CHEBI:29105"/>
    </ligand>
</feature>
<keyword evidence="3 6" id="KW-0479">Metal-binding</keyword>
<keyword evidence="10" id="KW-1185">Reference proteome</keyword>
<feature type="active site" description="Proton acceptor" evidence="6">
    <location>
        <position position="265"/>
    </location>
</feature>
<dbReference type="Pfam" id="PF02146">
    <property type="entry name" value="SIR2"/>
    <property type="match status" value="1"/>
</dbReference>
<dbReference type="Proteomes" id="UP001164746">
    <property type="component" value="Chromosome 2"/>
</dbReference>
<evidence type="ECO:0000259" key="8">
    <source>
        <dbReference type="PROSITE" id="PS50305"/>
    </source>
</evidence>
<feature type="compositionally biased region" description="Basic and acidic residues" evidence="7">
    <location>
        <begin position="10"/>
        <end position="21"/>
    </location>
</feature>
<name>A0ABY7DJ20_MYAAR</name>
<feature type="compositionally biased region" description="Basic and acidic residues" evidence="7">
    <location>
        <begin position="567"/>
        <end position="589"/>
    </location>
</feature>
<dbReference type="EMBL" id="CP111013">
    <property type="protein sequence ID" value="WAQ97642.1"/>
    <property type="molecule type" value="Genomic_DNA"/>
</dbReference>
<evidence type="ECO:0000256" key="4">
    <source>
        <dbReference type="ARBA" id="ARBA00022833"/>
    </source>
</evidence>
<dbReference type="InterPro" id="IPR050134">
    <property type="entry name" value="NAD-dep_sirtuin_deacylases"/>
</dbReference>
<feature type="compositionally biased region" description="Basic and acidic residues" evidence="7">
    <location>
        <begin position="493"/>
        <end position="558"/>
    </location>
</feature>
<gene>
    <name evidence="9" type="ORF">MAR_030332</name>
</gene>
<sequence length="768" mass="85213">MADGDSNETPAKRLKLDDSSSDHVPNANFGSGQSGTSEKATSHIKVVEDKKSTASVSQQDDPGGERVNGEIHTGKVPVNKEDAGDEVQYHGCIAVCQTVWIHVFYCLMPDGSSVPDFDDMFLWKLVVSMVTEPPPRKKLEDYNTLEDAVKLLKTCSKIMVLTGAGVSVSCGIPDFRSKNGIYARLAVDFPDLPDPQAMFDISYFRREQRPFFKFAKEIYPGQFEPSKSHKFINLLETHNKLLRNYTQNIDTLEQVAGIHNVIQCHGSFATATCMECKHKCSSDEIKEDIMNQVVPMCPKCYPTLPLSVMKPDIVFFGESLPEHFHERMKEDKDQCDLLIVIGSSLKVRPVALVPTSLPPTVPQILINKERLKGHNFDIELLGDCDIVVGELCRRLGEGWEALARKSEMSIVTRSDLPTPSTTPPPSPTREAVFEVANLVKGKEQSGSGQGQFPNDSYETVKSRNGVNENTSVLDPKKASSEETGSKTDNVVCEQERSQNSKKDKSDAISFDCNDKMEVEKEKPVDFKGDSEGKAVDQSKSDEKTNNASEAKLDSDKPETAISQMNVKDSKAENSETKPQESKNDGKKSVGDTPAQGTSGEKPVKKWRPVYHCNMANLLKADQICFVPPYQYVFPLADFPMRYQIPYFGEDKDKVDRPGTSGNAIDLTSDSEKDSMFNDSDSDSDACILVDSDDDEEGDESDNEKDGADNMECVSGAEKKDVLDKIKEKDESEKGESENIKKDELEKIKGKDESEKEKDDNSEKLTEVQ</sequence>
<evidence type="ECO:0000313" key="9">
    <source>
        <dbReference type="EMBL" id="WAQ97642.1"/>
    </source>
</evidence>
<comment type="cofactor">
    <cofactor evidence="1">
        <name>Zn(2+)</name>
        <dbReference type="ChEBI" id="CHEBI:29105"/>
    </cofactor>
</comment>
<feature type="region of interest" description="Disordered" evidence="7">
    <location>
        <begin position="442"/>
        <end position="606"/>
    </location>
</feature>
<feature type="compositionally biased region" description="Polar residues" evidence="7">
    <location>
        <begin position="28"/>
        <end position="39"/>
    </location>
</feature>
<feature type="domain" description="Deacetylase sirtuin-type" evidence="8">
    <location>
        <begin position="138"/>
        <end position="398"/>
    </location>
</feature>
<evidence type="ECO:0000256" key="1">
    <source>
        <dbReference type="ARBA" id="ARBA00001947"/>
    </source>
</evidence>
<dbReference type="InterPro" id="IPR026591">
    <property type="entry name" value="Sirtuin_cat_small_dom_sf"/>
</dbReference>
<keyword evidence="2" id="KW-0808">Transferase</keyword>
<organism evidence="9 10">
    <name type="scientific">Mya arenaria</name>
    <name type="common">Soft-shell clam</name>
    <dbReference type="NCBI Taxonomy" id="6604"/>
    <lineage>
        <taxon>Eukaryota</taxon>
        <taxon>Metazoa</taxon>
        <taxon>Spiralia</taxon>
        <taxon>Lophotrochozoa</taxon>
        <taxon>Mollusca</taxon>
        <taxon>Bivalvia</taxon>
        <taxon>Autobranchia</taxon>
        <taxon>Heteroconchia</taxon>
        <taxon>Euheterodonta</taxon>
        <taxon>Imparidentia</taxon>
        <taxon>Neoheterodontei</taxon>
        <taxon>Myida</taxon>
        <taxon>Myoidea</taxon>
        <taxon>Myidae</taxon>
        <taxon>Mya</taxon>
    </lineage>
</organism>
<feature type="region of interest" description="Disordered" evidence="7">
    <location>
        <begin position="1"/>
        <end position="71"/>
    </location>
</feature>
<evidence type="ECO:0000256" key="2">
    <source>
        <dbReference type="ARBA" id="ARBA00022679"/>
    </source>
</evidence>
<feature type="compositionally biased region" description="Basic and acidic residues" evidence="7">
    <location>
        <begin position="716"/>
        <end position="768"/>
    </location>
</feature>